<dbReference type="AlphaFoldDB" id="A0A5C3LWJ4"/>
<keyword evidence="1" id="KW-1133">Transmembrane helix</keyword>
<accession>A0A5C3LWJ4</accession>
<keyword evidence="1" id="KW-0812">Transmembrane</keyword>
<organism evidence="2 3">
    <name type="scientific">Crucibulum laeve</name>
    <dbReference type="NCBI Taxonomy" id="68775"/>
    <lineage>
        <taxon>Eukaryota</taxon>
        <taxon>Fungi</taxon>
        <taxon>Dikarya</taxon>
        <taxon>Basidiomycota</taxon>
        <taxon>Agaricomycotina</taxon>
        <taxon>Agaricomycetes</taxon>
        <taxon>Agaricomycetidae</taxon>
        <taxon>Agaricales</taxon>
        <taxon>Agaricineae</taxon>
        <taxon>Nidulariaceae</taxon>
        <taxon>Crucibulum</taxon>
    </lineage>
</organism>
<feature type="transmembrane region" description="Helical" evidence="1">
    <location>
        <begin position="104"/>
        <end position="122"/>
    </location>
</feature>
<feature type="transmembrane region" description="Helical" evidence="1">
    <location>
        <begin position="15"/>
        <end position="31"/>
    </location>
</feature>
<reference evidence="2 3" key="1">
    <citation type="journal article" date="2019" name="Nat. Ecol. Evol.">
        <title>Megaphylogeny resolves global patterns of mushroom evolution.</title>
        <authorList>
            <person name="Varga T."/>
            <person name="Krizsan K."/>
            <person name="Foldi C."/>
            <person name="Dima B."/>
            <person name="Sanchez-Garcia M."/>
            <person name="Sanchez-Ramirez S."/>
            <person name="Szollosi G.J."/>
            <person name="Szarkandi J.G."/>
            <person name="Papp V."/>
            <person name="Albert L."/>
            <person name="Andreopoulos W."/>
            <person name="Angelini C."/>
            <person name="Antonin V."/>
            <person name="Barry K.W."/>
            <person name="Bougher N.L."/>
            <person name="Buchanan P."/>
            <person name="Buyck B."/>
            <person name="Bense V."/>
            <person name="Catcheside P."/>
            <person name="Chovatia M."/>
            <person name="Cooper J."/>
            <person name="Damon W."/>
            <person name="Desjardin D."/>
            <person name="Finy P."/>
            <person name="Geml J."/>
            <person name="Haridas S."/>
            <person name="Hughes K."/>
            <person name="Justo A."/>
            <person name="Karasinski D."/>
            <person name="Kautmanova I."/>
            <person name="Kiss B."/>
            <person name="Kocsube S."/>
            <person name="Kotiranta H."/>
            <person name="LaButti K.M."/>
            <person name="Lechner B.E."/>
            <person name="Liimatainen K."/>
            <person name="Lipzen A."/>
            <person name="Lukacs Z."/>
            <person name="Mihaltcheva S."/>
            <person name="Morgado L.N."/>
            <person name="Niskanen T."/>
            <person name="Noordeloos M.E."/>
            <person name="Ohm R.A."/>
            <person name="Ortiz-Santana B."/>
            <person name="Ovrebo C."/>
            <person name="Racz N."/>
            <person name="Riley R."/>
            <person name="Savchenko A."/>
            <person name="Shiryaev A."/>
            <person name="Soop K."/>
            <person name="Spirin V."/>
            <person name="Szebenyi C."/>
            <person name="Tomsovsky M."/>
            <person name="Tulloss R.E."/>
            <person name="Uehling J."/>
            <person name="Grigoriev I.V."/>
            <person name="Vagvolgyi C."/>
            <person name="Papp T."/>
            <person name="Martin F.M."/>
            <person name="Miettinen O."/>
            <person name="Hibbett D.S."/>
            <person name="Nagy L.G."/>
        </authorList>
    </citation>
    <scope>NUCLEOTIDE SEQUENCE [LARGE SCALE GENOMIC DNA]</scope>
    <source>
        <strain evidence="2 3">CBS 166.37</strain>
    </source>
</reference>
<feature type="transmembrane region" description="Helical" evidence="1">
    <location>
        <begin position="43"/>
        <end position="66"/>
    </location>
</feature>
<dbReference type="Proteomes" id="UP000308652">
    <property type="component" value="Unassembled WGS sequence"/>
</dbReference>
<sequence length="170" mass="19463">MPSDSPNIKILRNPLLASLIVVNILLVALLCRTVTRTVFGYDLLYPVYTTCYLSFIFLPAIVSPWISSGNLDYLLSEIVKIATLIAISCYLQCASLLFPTWINYFCVLIVFSVIFLFFIPAYNDVLLENLGYATLEGSMYYNCLHKIRALSDMCRLCYTVSTMEVRRRMY</sequence>
<evidence type="ECO:0000313" key="3">
    <source>
        <dbReference type="Proteomes" id="UP000308652"/>
    </source>
</evidence>
<evidence type="ECO:0000313" key="2">
    <source>
        <dbReference type="EMBL" id="TFK36476.1"/>
    </source>
</evidence>
<keyword evidence="1" id="KW-0472">Membrane</keyword>
<gene>
    <name evidence="2" type="ORF">BDQ12DRAFT_686950</name>
</gene>
<proteinExistence type="predicted"/>
<dbReference type="EMBL" id="ML213614">
    <property type="protein sequence ID" value="TFK36476.1"/>
    <property type="molecule type" value="Genomic_DNA"/>
</dbReference>
<protein>
    <submittedName>
        <fullName evidence="2">Uncharacterized protein</fullName>
    </submittedName>
</protein>
<name>A0A5C3LWJ4_9AGAR</name>
<keyword evidence="3" id="KW-1185">Reference proteome</keyword>
<evidence type="ECO:0000256" key="1">
    <source>
        <dbReference type="SAM" id="Phobius"/>
    </source>
</evidence>